<dbReference type="InterPro" id="IPR036909">
    <property type="entry name" value="Cyt_c-like_dom_sf"/>
</dbReference>
<dbReference type="Proteomes" id="UP001319080">
    <property type="component" value="Unassembled WGS sequence"/>
</dbReference>
<dbReference type="GO" id="GO:0005507">
    <property type="term" value="F:copper ion binding"/>
    <property type="evidence" value="ECO:0007669"/>
    <property type="project" value="InterPro"/>
</dbReference>
<keyword evidence="4" id="KW-1185">Reference proteome</keyword>
<protein>
    <submittedName>
        <fullName evidence="3">Cytochrome c</fullName>
    </submittedName>
</protein>
<dbReference type="GO" id="GO:0020037">
    <property type="term" value="F:heme binding"/>
    <property type="evidence" value="ECO:0007669"/>
    <property type="project" value="InterPro"/>
</dbReference>
<feature type="domain" description="Copper type II ascorbate-dependent monooxygenase C-terminal" evidence="2">
    <location>
        <begin position="320"/>
        <end position="391"/>
    </location>
</feature>
<dbReference type="GO" id="GO:0009055">
    <property type="term" value="F:electron transfer activity"/>
    <property type="evidence" value="ECO:0007669"/>
    <property type="project" value="InterPro"/>
</dbReference>
<dbReference type="EMBL" id="JAHESE010000014">
    <property type="protein sequence ID" value="MBT1709530.1"/>
    <property type="molecule type" value="Genomic_DNA"/>
</dbReference>
<evidence type="ECO:0000313" key="4">
    <source>
        <dbReference type="Proteomes" id="UP001319080"/>
    </source>
</evidence>
<evidence type="ECO:0000259" key="2">
    <source>
        <dbReference type="Pfam" id="PF03712"/>
    </source>
</evidence>
<dbReference type="SUPFAM" id="SSF46626">
    <property type="entry name" value="Cytochrome c"/>
    <property type="match status" value="1"/>
</dbReference>
<dbReference type="SUPFAM" id="SSF49742">
    <property type="entry name" value="PHM/PNGase F"/>
    <property type="match status" value="2"/>
</dbReference>
<dbReference type="AlphaFoldDB" id="A0AAP2GUW7"/>
<reference evidence="3 4" key="1">
    <citation type="submission" date="2021-05" db="EMBL/GenBank/DDBJ databases">
        <title>A Polyphasic approach of four new species of the genus Ohtaekwangia: Ohtaekwangia histidinii sp. nov., Ohtaekwangia cretensis sp. nov., Ohtaekwangia indiensis sp. nov., Ohtaekwangia reichenbachii sp. nov. from diverse environment.</title>
        <authorList>
            <person name="Octaviana S."/>
        </authorList>
    </citation>
    <scope>NUCLEOTIDE SEQUENCE [LARGE SCALE GENOMIC DNA]</scope>
    <source>
        <strain evidence="3 4">PWU5</strain>
    </source>
</reference>
<dbReference type="Gene3D" id="2.60.120.230">
    <property type="match status" value="1"/>
</dbReference>
<gene>
    <name evidence="3" type="ORF">KK062_14910</name>
</gene>
<organism evidence="3 4">
    <name type="scientific">Dawidia cretensis</name>
    <dbReference type="NCBI Taxonomy" id="2782350"/>
    <lineage>
        <taxon>Bacteria</taxon>
        <taxon>Pseudomonadati</taxon>
        <taxon>Bacteroidota</taxon>
        <taxon>Cytophagia</taxon>
        <taxon>Cytophagales</taxon>
        <taxon>Chryseotaleaceae</taxon>
        <taxon>Dawidia</taxon>
    </lineage>
</organism>
<proteinExistence type="predicted"/>
<sequence>MKYIVWLVVFMPAWAFAQKLSFYQDIQPIVHAKCATCHRPGGGAPFSLITYEDVSKRSAFIKKVTTSRYMPPWRADDHYVAFSNSRKLADAELAMLTAWIDAGAPKGKENLKAEQALLKKVEAGTAYGRTPDLTLRTKYAYKVKGDRQERFMVFKIPFELAEAANIEAVEFTSSNKRVIHHVNFAIHPVDNPAVDLYKTVDSINLTSNRYAYEQWLPYKKEMTYYGGWIPGASLEVYPSDMGWTMPKRGVMLLTIHYSPSGKDEESLSGVNFFFKKTPIARKVKVISLGSGGIGERDISPPLMLFPNAVQTHQLRIANARENITVLYVWPHMHYLGKSFTAYALHDADTIPLVKIPSWDFRWQEMYRYRKPVVLKQGDIVNIDCTYDNTADNPLNPNNPPKFVESSADMRSDQEMMTMLLVYVTYQPGDESLVYEGQP</sequence>
<dbReference type="InterPro" id="IPR008977">
    <property type="entry name" value="PHM/PNGase_F_dom_sf"/>
</dbReference>
<accession>A0AAP2GUW7</accession>
<evidence type="ECO:0000313" key="3">
    <source>
        <dbReference type="EMBL" id="MBT1709530.1"/>
    </source>
</evidence>
<keyword evidence="1" id="KW-1015">Disulfide bond</keyword>
<dbReference type="InterPro" id="IPR024548">
    <property type="entry name" value="Cu2_monoox_C"/>
</dbReference>
<dbReference type="GO" id="GO:0016715">
    <property type="term" value="F:oxidoreductase activity, acting on paired donors, with incorporation or reduction of molecular oxygen, reduced ascorbate as one donor, and incorporation of one atom of oxygen"/>
    <property type="evidence" value="ECO:0007669"/>
    <property type="project" value="InterPro"/>
</dbReference>
<dbReference type="InterPro" id="IPR036939">
    <property type="entry name" value="Cu2_ascorb_mOase_N_sf"/>
</dbReference>
<evidence type="ECO:0000256" key="1">
    <source>
        <dbReference type="ARBA" id="ARBA00023157"/>
    </source>
</evidence>
<dbReference type="Gene3D" id="2.60.120.310">
    <property type="entry name" value="Copper type II, ascorbate-dependent monooxygenase, N-terminal domain"/>
    <property type="match status" value="1"/>
</dbReference>
<name>A0AAP2GUW7_9BACT</name>
<dbReference type="InterPro" id="IPR014784">
    <property type="entry name" value="Cu2_ascorb_mOase-like_C"/>
</dbReference>
<dbReference type="Pfam" id="PF03712">
    <property type="entry name" value="Cu2_monoox_C"/>
    <property type="match status" value="1"/>
</dbReference>
<dbReference type="RefSeq" id="WP_254085109.1">
    <property type="nucleotide sequence ID" value="NZ_JAHESE010000014.1"/>
</dbReference>
<comment type="caution">
    <text evidence="3">The sequence shown here is derived from an EMBL/GenBank/DDBJ whole genome shotgun (WGS) entry which is preliminary data.</text>
</comment>